<organism evidence="1 2">
    <name type="scientific">Duffyella gerundensis</name>
    <dbReference type="NCBI Taxonomy" id="1619313"/>
    <lineage>
        <taxon>Bacteria</taxon>
        <taxon>Pseudomonadati</taxon>
        <taxon>Pseudomonadota</taxon>
        <taxon>Gammaproteobacteria</taxon>
        <taxon>Enterobacterales</taxon>
        <taxon>Erwiniaceae</taxon>
        <taxon>Duffyella</taxon>
    </lineage>
</organism>
<accession>A0A0U5L9Z0</accession>
<name>A0A0U5L9Z0_9GAMM</name>
<dbReference type="EMBL" id="LN907828">
    <property type="protein sequence ID" value="CUU25920.1"/>
    <property type="molecule type" value="Genomic_DNA"/>
</dbReference>
<protein>
    <submittedName>
        <fullName evidence="1">Uncharacterized protein</fullName>
    </submittedName>
</protein>
<geneLocation type="plasmid" evidence="2">
    <name>pEM01</name>
</geneLocation>
<sequence>MHILCLTPRVKKSDLISFNMNFIHVQAEYQCQQG</sequence>
<evidence type="ECO:0000313" key="1">
    <source>
        <dbReference type="EMBL" id="CUU25920.1"/>
    </source>
</evidence>
<gene>
    <name evidence="1" type="ORF">EM595_p0220</name>
</gene>
<evidence type="ECO:0000313" key="2">
    <source>
        <dbReference type="Proteomes" id="UP000059419"/>
    </source>
</evidence>
<dbReference type="AlphaFoldDB" id="A0A0U5L9Z0"/>
<proteinExistence type="predicted"/>
<dbReference type="PATRIC" id="fig|1619313.3.peg.3822"/>
<keyword evidence="2" id="KW-1185">Reference proteome</keyword>
<dbReference type="Proteomes" id="UP000059419">
    <property type="component" value="Plasmid pEM01"/>
</dbReference>
<dbReference type="KEGG" id="ege:EM595_p0220"/>
<reference evidence="2" key="1">
    <citation type="submission" date="2015-11" db="EMBL/GenBank/DDBJ databases">
        <authorList>
            <person name="Blom J."/>
        </authorList>
    </citation>
    <scope>NUCLEOTIDE SEQUENCE [LARGE SCALE GENOMIC DNA]</scope>
    <source>
        <plasmid evidence="2">pEM01</plasmid>
    </source>
</reference>